<proteinExistence type="predicted"/>
<reference evidence="1" key="1">
    <citation type="submission" date="2020-05" db="EMBL/GenBank/DDBJ databases">
        <title>Large-scale comparative analyses of tick genomes elucidate their genetic diversity and vector capacities.</title>
        <authorList>
            <person name="Jia N."/>
            <person name="Wang J."/>
            <person name="Shi W."/>
            <person name="Du L."/>
            <person name="Sun Y."/>
            <person name="Zhan W."/>
            <person name="Jiang J."/>
            <person name="Wang Q."/>
            <person name="Zhang B."/>
            <person name="Ji P."/>
            <person name="Sakyi L.B."/>
            <person name="Cui X."/>
            <person name="Yuan T."/>
            <person name="Jiang B."/>
            <person name="Yang W."/>
            <person name="Lam T.T.-Y."/>
            <person name="Chang Q."/>
            <person name="Ding S."/>
            <person name="Wang X."/>
            <person name="Zhu J."/>
            <person name="Ruan X."/>
            <person name="Zhao L."/>
            <person name="Wei J."/>
            <person name="Que T."/>
            <person name="Du C."/>
            <person name="Cheng J."/>
            <person name="Dai P."/>
            <person name="Han X."/>
            <person name="Huang E."/>
            <person name="Gao Y."/>
            <person name="Liu J."/>
            <person name="Shao H."/>
            <person name="Ye R."/>
            <person name="Li L."/>
            <person name="Wei W."/>
            <person name="Wang X."/>
            <person name="Wang C."/>
            <person name="Yang T."/>
            <person name="Huo Q."/>
            <person name="Li W."/>
            <person name="Guo W."/>
            <person name="Chen H."/>
            <person name="Zhou L."/>
            <person name="Ni X."/>
            <person name="Tian J."/>
            <person name="Zhou Y."/>
            <person name="Sheng Y."/>
            <person name="Liu T."/>
            <person name="Pan Y."/>
            <person name="Xia L."/>
            <person name="Li J."/>
            <person name="Zhao F."/>
            <person name="Cao W."/>
        </authorList>
    </citation>
    <scope>NUCLEOTIDE SEQUENCE</scope>
    <source>
        <strain evidence="1">Dsil-2018</strain>
    </source>
</reference>
<name>A0ACB8DNK0_DERSI</name>
<keyword evidence="2" id="KW-1185">Reference proteome</keyword>
<gene>
    <name evidence="1" type="ORF">HPB49_008826</name>
</gene>
<dbReference type="Proteomes" id="UP000821865">
    <property type="component" value="Chromosome 10"/>
</dbReference>
<evidence type="ECO:0000313" key="1">
    <source>
        <dbReference type="EMBL" id="KAH7974042.1"/>
    </source>
</evidence>
<protein>
    <submittedName>
        <fullName evidence="1">Uncharacterized protein</fullName>
    </submittedName>
</protein>
<sequence length="145" mass="16540">MAPDSEGRYNTAHASMRSVVERCIGLLKSRFRCLQRHRALHYEPDRAANIVAACAVLRNLCLDEGDSAFDEVDDDDSSNSSSDNANGGSLPLVVPRARAARIMYLKGCAARDNAIRLFGTTRQQHQHYLRRVRRRLRRQHHRQQQ</sequence>
<dbReference type="EMBL" id="CM023479">
    <property type="protein sequence ID" value="KAH7974042.1"/>
    <property type="molecule type" value="Genomic_DNA"/>
</dbReference>
<accession>A0ACB8DNK0</accession>
<organism evidence="1 2">
    <name type="scientific">Dermacentor silvarum</name>
    <name type="common">Tick</name>
    <dbReference type="NCBI Taxonomy" id="543639"/>
    <lineage>
        <taxon>Eukaryota</taxon>
        <taxon>Metazoa</taxon>
        <taxon>Ecdysozoa</taxon>
        <taxon>Arthropoda</taxon>
        <taxon>Chelicerata</taxon>
        <taxon>Arachnida</taxon>
        <taxon>Acari</taxon>
        <taxon>Parasitiformes</taxon>
        <taxon>Ixodida</taxon>
        <taxon>Ixodoidea</taxon>
        <taxon>Ixodidae</taxon>
        <taxon>Rhipicephalinae</taxon>
        <taxon>Dermacentor</taxon>
    </lineage>
</organism>
<evidence type="ECO:0000313" key="2">
    <source>
        <dbReference type="Proteomes" id="UP000821865"/>
    </source>
</evidence>
<comment type="caution">
    <text evidence="1">The sequence shown here is derived from an EMBL/GenBank/DDBJ whole genome shotgun (WGS) entry which is preliminary data.</text>
</comment>